<dbReference type="PROSITE" id="PS50157">
    <property type="entry name" value="ZINC_FINGER_C2H2_2"/>
    <property type="match status" value="9"/>
</dbReference>
<dbReference type="PROSITE" id="PS50806">
    <property type="entry name" value="KRAB_RELATED"/>
    <property type="match status" value="1"/>
</dbReference>
<evidence type="ECO:0000259" key="6">
    <source>
        <dbReference type="PROSITE" id="PS50806"/>
    </source>
</evidence>
<evidence type="ECO:0000256" key="3">
    <source>
        <dbReference type="PROSITE-ProRule" id="PRU00042"/>
    </source>
</evidence>
<dbReference type="PANTHER" id="PTHR23234">
    <property type="entry name" value="ZNF44 PROTEIN"/>
    <property type="match status" value="1"/>
</dbReference>
<evidence type="ECO:0000259" key="5">
    <source>
        <dbReference type="PROSITE" id="PS50157"/>
    </source>
</evidence>
<dbReference type="Gene3D" id="3.30.160.60">
    <property type="entry name" value="Classic Zinc Finger"/>
    <property type="match status" value="8"/>
</dbReference>
<gene>
    <name evidence="8" type="primary">LOC102801141</name>
</gene>
<dbReference type="InterPro" id="IPR036236">
    <property type="entry name" value="Znf_C2H2_sf"/>
</dbReference>
<dbReference type="Pfam" id="PF21549">
    <property type="entry name" value="PRDM2_PR"/>
    <property type="match status" value="1"/>
</dbReference>
<dbReference type="SUPFAM" id="SSF57667">
    <property type="entry name" value="beta-beta-alpha zinc fingers"/>
    <property type="match status" value="6"/>
</dbReference>
<evidence type="ECO:0000256" key="1">
    <source>
        <dbReference type="ARBA" id="ARBA00022723"/>
    </source>
</evidence>
<dbReference type="GeneID" id="102801141"/>
<keyword evidence="7" id="KW-1185">Reference proteome</keyword>
<feature type="compositionally biased region" description="Basic residues" evidence="4">
    <location>
        <begin position="116"/>
        <end position="132"/>
    </location>
</feature>
<dbReference type="InterPro" id="IPR046341">
    <property type="entry name" value="SET_dom_sf"/>
</dbReference>
<evidence type="ECO:0000313" key="7">
    <source>
        <dbReference type="Proteomes" id="UP000694865"/>
    </source>
</evidence>
<sequence>MSSSKTKGKRKSEDEYGIIRPYFTEKEWNETSDYEKMRLRNIKENYEMMLQVGLTAVKPEFMNGPRGRKRKAKVESDSEDEEWVPGFDNRKTKQVSFAAPFKIPVKVNSFHEDKKPKRRDKVNRYANKKNKEKKSVVVASKTLEDTKVIRYPRRQAERKSYMEIEAPDDDHFIYCEDCHDFFEGDCPKHPLQIIQDNPIPEGFKGSHVSKQDKRNYFVDGKEETKSNWMRFINCARNESEQNLVAFQYHGEIYYRSFKAISKGYGESYICTKCERIFTDPNYLTKHSKYQHRNYDSVKRYKCDQCKYSTDIKGSMEYHKRTHTNERPYKCDVCGKAFTTSSNLKTHHKIHTGEKPYKCTQCGKAFNQATHMDNHMRTHTKERPYKCHVCGQGFSQSGDLQKHLRIHTGEKPYKCEYCDKRFSLSGHLQVHLRIHTGEKPYKCEYCDKRFSLSGHLQVHLRIHTGEKPYKCEYCDKRFSQSGEAKVHVVIHHTHEYPHRCQICKHGFITPAQLKQHMIKHTEE</sequence>
<feature type="domain" description="C2H2-type" evidence="5">
    <location>
        <begin position="440"/>
        <end position="467"/>
    </location>
</feature>
<proteinExistence type="predicted"/>
<dbReference type="InterPro" id="IPR050758">
    <property type="entry name" value="Znf_C2H2-type"/>
</dbReference>
<feature type="domain" description="KRAB-related" evidence="6">
    <location>
        <begin position="11"/>
        <end position="74"/>
    </location>
</feature>
<feature type="domain" description="C2H2-type" evidence="5">
    <location>
        <begin position="497"/>
        <end position="522"/>
    </location>
</feature>
<keyword evidence="1" id="KW-0479">Metal-binding</keyword>
<feature type="domain" description="C2H2-type" evidence="5">
    <location>
        <begin position="468"/>
        <end position="496"/>
    </location>
</feature>
<evidence type="ECO:0000313" key="8">
    <source>
        <dbReference type="RefSeq" id="XP_006812034.1"/>
    </source>
</evidence>
<dbReference type="Pfam" id="PF00096">
    <property type="entry name" value="zf-C2H2"/>
    <property type="match status" value="8"/>
</dbReference>
<accession>A0ABM0LW93</accession>
<reference evidence="8" key="1">
    <citation type="submission" date="2025-08" db="UniProtKB">
        <authorList>
            <consortium name="RefSeq"/>
        </authorList>
    </citation>
    <scope>IDENTIFICATION</scope>
    <source>
        <tissue evidence="8">Testes</tissue>
    </source>
</reference>
<protein>
    <submittedName>
        <fullName evidence="8">Histone-lysine N-methyltransferase PRDM9-like</fullName>
    </submittedName>
</protein>
<dbReference type="Gene3D" id="2.170.270.10">
    <property type="entry name" value="SET domain"/>
    <property type="match status" value="1"/>
</dbReference>
<feature type="domain" description="C2H2-type" evidence="5">
    <location>
        <begin position="356"/>
        <end position="383"/>
    </location>
</feature>
<evidence type="ECO:0000256" key="2">
    <source>
        <dbReference type="ARBA" id="ARBA00022737"/>
    </source>
</evidence>
<organism evidence="7 8">
    <name type="scientific">Saccoglossus kowalevskii</name>
    <name type="common">Acorn worm</name>
    <dbReference type="NCBI Taxonomy" id="10224"/>
    <lineage>
        <taxon>Eukaryota</taxon>
        <taxon>Metazoa</taxon>
        <taxon>Hemichordata</taxon>
        <taxon>Enteropneusta</taxon>
        <taxon>Harrimaniidae</taxon>
        <taxon>Saccoglossus</taxon>
    </lineage>
</organism>
<dbReference type="Proteomes" id="UP000694865">
    <property type="component" value="Unplaced"/>
</dbReference>
<dbReference type="PROSITE" id="PS00028">
    <property type="entry name" value="ZINC_FINGER_C2H2_1"/>
    <property type="match status" value="8"/>
</dbReference>
<feature type="domain" description="C2H2-type" evidence="5">
    <location>
        <begin position="328"/>
        <end position="355"/>
    </location>
</feature>
<keyword evidence="3" id="KW-0862">Zinc</keyword>
<evidence type="ECO:0000256" key="4">
    <source>
        <dbReference type="SAM" id="MobiDB-lite"/>
    </source>
</evidence>
<dbReference type="InterPro" id="IPR013087">
    <property type="entry name" value="Znf_C2H2_type"/>
</dbReference>
<dbReference type="InterPro" id="IPR001214">
    <property type="entry name" value="SET_dom"/>
</dbReference>
<keyword evidence="2" id="KW-0677">Repeat</keyword>
<name>A0ABM0LW93_SACKO</name>
<feature type="domain" description="C2H2-type" evidence="5">
    <location>
        <begin position="268"/>
        <end position="296"/>
    </location>
</feature>
<dbReference type="PANTHER" id="PTHR23234:SF10">
    <property type="entry name" value="RIKEN CDNA 6720489N17 GENE-RELATED"/>
    <property type="match status" value="1"/>
</dbReference>
<feature type="domain" description="C2H2-type" evidence="5">
    <location>
        <begin position="384"/>
        <end position="411"/>
    </location>
</feature>
<dbReference type="SMART" id="SM00355">
    <property type="entry name" value="ZnF_C2H2"/>
    <property type="match status" value="9"/>
</dbReference>
<feature type="domain" description="C2H2-type" evidence="5">
    <location>
        <begin position="300"/>
        <end position="327"/>
    </location>
</feature>
<dbReference type="InterPro" id="IPR003655">
    <property type="entry name" value="aKRAB"/>
</dbReference>
<keyword evidence="3" id="KW-0863">Zinc-finger</keyword>
<feature type="domain" description="C2H2-type" evidence="5">
    <location>
        <begin position="412"/>
        <end position="439"/>
    </location>
</feature>
<dbReference type="RefSeq" id="XP_006812034.1">
    <property type="nucleotide sequence ID" value="XM_006811971.1"/>
</dbReference>
<feature type="region of interest" description="Disordered" evidence="4">
    <location>
        <begin position="112"/>
        <end position="133"/>
    </location>
</feature>